<dbReference type="PANTHER" id="PTHR48090:SF3">
    <property type="entry name" value="UNDECAPRENYL-PHOSPHATE 4-DEOXY-4-FORMAMIDO-L-ARABINOSE TRANSFERASE"/>
    <property type="match status" value="1"/>
</dbReference>
<protein>
    <submittedName>
        <fullName evidence="9">Glycos_transf_2</fullName>
    </submittedName>
</protein>
<evidence type="ECO:0000256" key="3">
    <source>
        <dbReference type="ARBA" id="ARBA00022679"/>
    </source>
</evidence>
<keyword evidence="7" id="KW-0472">Membrane</keyword>
<dbReference type="SUPFAM" id="SSF53448">
    <property type="entry name" value="Nucleotide-diphospho-sugar transferases"/>
    <property type="match status" value="1"/>
</dbReference>
<keyword evidence="3" id="KW-0808">Transferase</keyword>
<evidence type="ECO:0000256" key="6">
    <source>
        <dbReference type="ARBA" id="ARBA00022989"/>
    </source>
</evidence>
<feature type="domain" description="Glycosyltransferase 2-like" evidence="8">
    <location>
        <begin position="1"/>
        <end position="57"/>
    </location>
</feature>
<evidence type="ECO:0000256" key="1">
    <source>
        <dbReference type="ARBA" id="ARBA00022475"/>
    </source>
</evidence>
<dbReference type="EMBL" id="KF123245">
    <property type="protein sequence ID" value="AIA90546.1"/>
    <property type="molecule type" value="Genomic_DNA"/>
</dbReference>
<dbReference type="InterPro" id="IPR001173">
    <property type="entry name" value="Glyco_trans_2-like"/>
</dbReference>
<evidence type="ECO:0000256" key="5">
    <source>
        <dbReference type="ARBA" id="ARBA00022985"/>
    </source>
</evidence>
<dbReference type="GO" id="GO:0009103">
    <property type="term" value="P:lipopolysaccharide biosynthetic process"/>
    <property type="evidence" value="ECO:0007669"/>
    <property type="project" value="UniProtKB-KW"/>
</dbReference>
<reference evidence="9" key="1">
    <citation type="journal article" date="2013" name="Environ. Microbiol.">
        <title>Seasonally variable intestinal metagenomes of the red palm weevil (Rhynchophorus ferrugineus).</title>
        <authorList>
            <person name="Jia S."/>
            <person name="Zhang X."/>
            <person name="Zhang G."/>
            <person name="Yin A."/>
            <person name="Zhang S."/>
            <person name="Li F."/>
            <person name="Wang L."/>
            <person name="Zhao D."/>
            <person name="Yun Q."/>
            <person name="Tala"/>
            <person name="Wang J."/>
            <person name="Sun G."/>
            <person name="Baabdullah M."/>
            <person name="Yu X."/>
            <person name="Hu S."/>
            <person name="Al-Mssallem I.S."/>
            <person name="Yu J."/>
        </authorList>
    </citation>
    <scope>NUCLEOTIDE SEQUENCE</scope>
</reference>
<name>A0A060CCS9_9FLAO</name>
<keyword evidence="2" id="KW-0328">Glycosyltransferase</keyword>
<dbReference type="PANTHER" id="PTHR48090">
    <property type="entry name" value="UNDECAPRENYL-PHOSPHATE 4-DEOXY-4-FORMAMIDO-L-ARABINOSE TRANSFERASE-RELATED"/>
    <property type="match status" value="1"/>
</dbReference>
<dbReference type="InterPro" id="IPR029044">
    <property type="entry name" value="Nucleotide-diphossugar_trans"/>
</dbReference>
<keyword evidence="6" id="KW-1133">Transmembrane helix</keyword>
<keyword evidence="5" id="KW-0448">Lipopolysaccharide biosynthesis</keyword>
<keyword evidence="1" id="KW-1003">Cell membrane</keyword>
<dbReference type="Pfam" id="PF00535">
    <property type="entry name" value="Glycos_transf_2"/>
    <property type="match status" value="1"/>
</dbReference>
<dbReference type="Gene3D" id="3.90.550.10">
    <property type="entry name" value="Spore Coat Polysaccharide Biosynthesis Protein SpsA, Chain A"/>
    <property type="match status" value="1"/>
</dbReference>
<dbReference type="GO" id="GO:0005886">
    <property type="term" value="C:plasma membrane"/>
    <property type="evidence" value="ECO:0007669"/>
    <property type="project" value="TreeGrafter"/>
</dbReference>
<dbReference type="GO" id="GO:0016757">
    <property type="term" value="F:glycosyltransferase activity"/>
    <property type="evidence" value="ECO:0007669"/>
    <property type="project" value="UniProtKB-KW"/>
</dbReference>
<accession>A0A060CCS9</accession>
<sequence>MDDGSTDQTRQTIRKLNNPHVVLIELKKNYGQSLALAAGIDYATGDYIITMDGDLQTIPMIF</sequence>
<evidence type="ECO:0000256" key="7">
    <source>
        <dbReference type="ARBA" id="ARBA00023136"/>
    </source>
</evidence>
<dbReference type="InterPro" id="IPR050256">
    <property type="entry name" value="Glycosyltransferase_2"/>
</dbReference>
<proteinExistence type="predicted"/>
<evidence type="ECO:0000256" key="2">
    <source>
        <dbReference type="ARBA" id="ARBA00022676"/>
    </source>
</evidence>
<dbReference type="AlphaFoldDB" id="A0A060CCS9"/>
<keyword evidence="4" id="KW-0812">Transmembrane</keyword>
<organism evidence="9">
    <name type="scientific">uncultured Robiginitalea sp</name>
    <dbReference type="NCBI Taxonomy" id="431314"/>
    <lineage>
        <taxon>Bacteria</taxon>
        <taxon>Pseudomonadati</taxon>
        <taxon>Bacteroidota</taxon>
        <taxon>Flavobacteriia</taxon>
        <taxon>Flavobacteriales</taxon>
        <taxon>Flavobacteriaceae</taxon>
        <taxon>Robiginitalea</taxon>
        <taxon>environmental samples</taxon>
    </lineage>
</organism>
<evidence type="ECO:0000313" key="9">
    <source>
        <dbReference type="EMBL" id="AIA90546.1"/>
    </source>
</evidence>
<evidence type="ECO:0000256" key="4">
    <source>
        <dbReference type="ARBA" id="ARBA00022692"/>
    </source>
</evidence>
<evidence type="ECO:0000259" key="8">
    <source>
        <dbReference type="Pfam" id="PF00535"/>
    </source>
</evidence>